<dbReference type="PANTHER" id="PTHR34220:SF9">
    <property type="entry name" value="SIGNAL TRANSDUCTION HISTIDINE KINASE INTERNAL REGION DOMAIN-CONTAINING PROTEIN"/>
    <property type="match status" value="1"/>
</dbReference>
<feature type="coiled-coil region" evidence="1">
    <location>
        <begin position="262"/>
        <end position="289"/>
    </location>
</feature>
<sequence>MNPFLMLRQYVVATRPRMIALVVVMVVLQAVLGILAKRVFVAMGLPPGVLELLVLGIKFAVLVCFFTLVKPVWAKQPGAGGNDAGPRAATRFGRLFLASERYSAWWYKSEQHIQQRDVDRLDKLFTTGRGRLLIGVWLVGFSIVAVLLSGIDVTRFQVAATWHSPSLYVGAAGLVLGVFVGWMVLDLWVGYRKYSGRLWYFAGIMFLVMVLVTVLLWAMLLLVDGKRDFSQLGVVLVASGGASLLLLLLFVSVVALVSSMRNMEYAVETNELRHQAEKAEAELKLLQAQIEPHFLFNTLGALQHRAEGKAPEAAALAADLIRFLRGSMATLRAEHTTLKDDFALIESYLAVMQARMGDRLRYRVELPAELGNQAVPSMMLLTLVENALKHGLEPYAPGGEVVVTACLDSGCMLLTVADTGRGVSDLPGTGVGLDNIRTRLKLRYGSAARLELEENEPQGFVARIRLPLDSGRV</sequence>
<dbReference type="SMART" id="SM00387">
    <property type="entry name" value="HATPase_c"/>
    <property type="match status" value="1"/>
</dbReference>
<protein>
    <recommendedName>
        <fullName evidence="3">Histidine kinase/HSP90-like ATPase domain-containing protein</fullName>
    </recommendedName>
</protein>
<dbReference type="InterPro" id="IPR010559">
    <property type="entry name" value="Sig_transdc_His_kin_internal"/>
</dbReference>
<evidence type="ECO:0000256" key="2">
    <source>
        <dbReference type="SAM" id="Phobius"/>
    </source>
</evidence>
<dbReference type="Pfam" id="PF06580">
    <property type="entry name" value="His_kinase"/>
    <property type="match status" value="1"/>
</dbReference>
<dbReference type="Pfam" id="PF02518">
    <property type="entry name" value="HATPase_c"/>
    <property type="match status" value="1"/>
</dbReference>
<keyword evidence="2" id="KW-0472">Membrane</keyword>
<accession>A0ABQ5YL61</accession>
<keyword evidence="5" id="KW-1185">Reference proteome</keyword>
<feature type="transmembrane region" description="Helical" evidence="2">
    <location>
        <begin position="48"/>
        <end position="69"/>
    </location>
</feature>
<feature type="transmembrane region" description="Helical" evidence="2">
    <location>
        <begin position="18"/>
        <end position="36"/>
    </location>
</feature>
<feature type="transmembrane region" description="Helical" evidence="2">
    <location>
        <begin position="171"/>
        <end position="191"/>
    </location>
</feature>
<dbReference type="InterPro" id="IPR036890">
    <property type="entry name" value="HATPase_C_sf"/>
</dbReference>
<evidence type="ECO:0000256" key="1">
    <source>
        <dbReference type="SAM" id="Coils"/>
    </source>
</evidence>
<evidence type="ECO:0000313" key="5">
    <source>
        <dbReference type="Proteomes" id="UP001156706"/>
    </source>
</evidence>
<keyword evidence="1" id="KW-0175">Coiled coil</keyword>
<dbReference type="EMBL" id="BSOG01000004">
    <property type="protein sequence ID" value="GLR14408.1"/>
    <property type="molecule type" value="Genomic_DNA"/>
</dbReference>
<reference evidence="5" key="1">
    <citation type="journal article" date="2019" name="Int. J. Syst. Evol. Microbiol.">
        <title>The Global Catalogue of Microorganisms (GCM) 10K type strain sequencing project: providing services to taxonomists for standard genome sequencing and annotation.</title>
        <authorList>
            <consortium name="The Broad Institute Genomics Platform"/>
            <consortium name="The Broad Institute Genome Sequencing Center for Infectious Disease"/>
            <person name="Wu L."/>
            <person name="Ma J."/>
        </authorList>
    </citation>
    <scope>NUCLEOTIDE SEQUENCE [LARGE SCALE GENOMIC DNA]</scope>
    <source>
        <strain evidence="5">NBRC 110044</strain>
    </source>
</reference>
<dbReference type="PANTHER" id="PTHR34220">
    <property type="entry name" value="SENSOR HISTIDINE KINASE YPDA"/>
    <property type="match status" value="1"/>
</dbReference>
<dbReference type="SUPFAM" id="SSF55874">
    <property type="entry name" value="ATPase domain of HSP90 chaperone/DNA topoisomerase II/histidine kinase"/>
    <property type="match status" value="1"/>
</dbReference>
<evidence type="ECO:0000259" key="3">
    <source>
        <dbReference type="SMART" id="SM00387"/>
    </source>
</evidence>
<dbReference type="RefSeq" id="WP_284197481.1">
    <property type="nucleotide sequence ID" value="NZ_BSOG01000004.1"/>
</dbReference>
<feature type="transmembrane region" description="Helical" evidence="2">
    <location>
        <begin position="198"/>
        <end position="220"/>
    </location>
</feature>
<keyword evidence="2" id="KW-0812">Transmembrane</keyword>
<keyword evidence="2" id="KW-1133">Transmembrane helix</keyword>
<evidence type="ECO:0000313" key="4">
    <source>
        <dbReference type="EMBL" id="GLR14408.1"/>
    </source>
</evidence>
<organism evidence="4 5">
    <name type="scientific">Chitinimonas prasina</name>
    <dbReference type="NCBI Taxonomy" id="1434937"/>
    <lineage>
        <taxon>Bacteria</taxon>
        <taxon>Pseudomonadati</taxon>
        <taxon>Pseudomonadota</taxon>
        <taxon>Betaproteobacteria</taxon>
        <taxon>Neisseriales</taxon>
        <taxon>Chitinibacteraceae</taxon>
        <taxon>Chitinimonas</taxon>
    </lineage>
</organism>
<proteinExistence type="predicted"/>
<feature type="domain" description="Histidine kinase/HSP90-like ATPase" evidence="3">
    <location>
        <begin position="371"/>
        <end position="470"/>
    </location>
</feature>
<feature type="transmembrane region" description="Helical" evidence="2">
    <location>
        <begin position="132"/>
        <end position="151"/>
    </location>
</feature>
<name>A0ABQ5YL61_9NEIS</name>
<dbReference type="InterPro" id="IPR003594">
    <property type="entry name" value="HATPase_dom"/>
</dbReference>
<comment type="caution">
    <text evidence="4">The sequence shown here is derived from an EMBL/GenBank/DDBJ whole genome shotgun (WGS) entry which is preliminary data.</text>
</comment>
<dbReference type="Proteomes" id="UP001156706">
    <property type="component" value="Unassembled WGS sequence"/>
</dbReference>
<dbReference type="Gene3D" id="3.30.565.10">
    <property type="entry name" value="Histidine kinase-like ATPase, C-terminal domain"/>
    <property type="match status" value="1"/>
</dbReference>
<feature type="transmembrane region" description="Helical" evidence="2">
    <location>
        <begin position="232"/>
        <end position="257"/>
    </location>
</feature>
<dbReference type="InterPro" id="IPR050640">
    <property type="entry name" value="Bact_2-comp_sensor_kinase"/>
</dbReference>
<gene>
    <name evidence="4" type="ORF">GCM10007907_31980</name>
</gene>